<dbReference type="EMBL" id="QVQA01000311">
    <property type="protein sequence ID" value="KAF5092877.1"/>
    <property type="molecule type" value="Genomic_DNA"/>
</dbReference>
<name>A0ACB6UYM1_9ASCO</name>
<comment type="caution">
    <text evidence="1">The sequence shown here is derived from an EMBL/GenBank/DDBJ whole genome shotgun (WGS) entry which is preliminary data.</text>
</comment>
<reference evidence="1 2" key="1">
    <citation type="journal article" date="2020" name="Front. Microbiol.">
        <title>Phenotypic and Genetic Characterization of the Cheese Ripening Yeast Geotrichum candidum.</title>
        <authorList>
            <person name="Perkins V."/>
            <person name="Vignola S."/>
            <person name="Lessard M.H."/>
            <person name="Plante P.L."/>
            <person name="Corbeil J."/>
            <person name="Dugat-Bony E."/>
            <person name="Frenette M."/>
            <person name="Labrie S."/>
        </authorList>
    </citation>
    <scope>NUCLEOTIDE SEQUENCE [LARGE SCALE GENOMIC DNA]</scope>
    <source>
        <strain evidence="1 2">LMA-1147</strain>
    </source>
</reference>
<evidence type="ECO:0000313" key="1">
    <source>
        <dbReference type="EMBL" id="KAF5092877.1"/>
    </source>
</evidence>
<dbReference type="Proteomes" id="UP000744676">
    <property type="component" value="Unassembled WGS sequence"/>
</dbReference>
<gene>
    <name evidence="1" type="ORF">D0Z00_004364</name>
</gene>
<protein>
    <submittedName>
        <fullName evidence="1">Uncharacterized protein</fullName>
    </submittedName>
</protein>
<organism evidence="1 2">
    <name type="scientific">Geotrichum galactomycetum</name>
    <dbReference type="NCBI Taxonomy" id="27317"/>
    <lineage>
        <taxon>Eukaryota</taxon>
        <taxon>Fungi</taxon>
        <taxon>Dikarya</taxon>
        <taxon>Ascomycota</taxon>
        <taxon>Saccharomycotina</taxon>
        <taxon>Dipodascomycetes</taxon>
        <taxon>Dipodascales</taxon>
        <taxon>Dipodascaceae</taxon>
        <taxon>Geotrichum</taxon>
    </lineage>
</organism>
<proteinExistence type="predicted"/>
<sequence length="572" mass="60563">MAIDYSFYLVTDSGMLPEDTTVLSQVEAALENGATVIQLREKTADTREFVALARAVHALTKPRGVPLIINDRIDVALAVDAEGVHVGQDDMPAAQVRALIGPGKIVGVSVHDEHELQGVLALNLPGQPKVVDYIGIGAVYGTKTKDLKEKYPIGVYGLKRILELNNAQVETVAIGGINPTNVQKVIYGSRVSDSVKLDGVAVVSCVMASKDAATASRILSQLIKATPPWVHLQQQQLASNTAPALSAASIEQAIRELAPQVVRAVTQRAPLVHHITNNVVKNFSANVTLATGASPVMSECAGEFADFSQISAHAALLINTGMPFSQDPDDGGADIYLGATEEYNKRGLPITLDPVGVGASKLRQGLIKTLLESAFFNVVKGNEGEIFTLHRKVSGLMTDEGAAEVSTKGVDSVGAAALRTSIRVGRALARHYQTTLLMTGAEDVVSDQSGAWNVAVRNGHEYMARITGSGCSLGSVVSACLAVVKDLDPTSVAAAVDPNFLAATTAVLLYTIAGERAAARPEVRGPGTFLPTFVDEIYLIAEETRKGDFSWIKNAKFRVFGTTELDSLNSQS</sequence>
<accession>A0ACB6UYM1</accession>
<evidence type="ECO:0000313" key="2">
    <source>
        <dbReference type="Proteomes" id="UP000744676"/>
    </source>
</evidence>
<keyword evidence="2" id="KW-1185">Reference proteome</keyword>